<dbReference type="InterPro" id="IPR013833">
    <property type="entry name" value="Cyt_c_oxidase_su3_a-hlx"/>
</dbReference>
<feature type="domain" description="Heme-copper oxidase subunit III family profile" evidence="19">
    <location>
        <begin position="32"/>
        <end position="208"/>
    </location>
</feature>
<keyword evidence="5" id="KW-0813">Transport</keyword>
<evidence type="ECO:0000256" key="1">
    <source>
        <dbReference type="ARBA" id="ARBA00004651"/>
    </source>
</evidence>
<evidence type="ECO:0000256" key="2">
    <source>
        <dbReference type="ARBA" id="ARBA00010581"/>
    </source>
</evidence>
<dbReference type="Proteomes" id="UP001203880">
    <property type="component" value="Unassembled WGS sequence"/>
</dbReference>
<feature type="transmembrane region" description="Helical" evidence="18">
    <location>
        <begin position="104"/>
        <end position="120"/>
    </location>
</feature>
<evidence type="ECO:0000256" key="13">
    <source>
        <dbReference type="ARBA" id="ARBA00030072"/>
    </source>
</evidence>
<evidence type="ECO:0000256" key="10">
    <source>
        <dbReference type="ARBA" id="ARBA00023002"/>
    </source>
</evidence>
<gene>
    <name evidence="20" type="primary">cyoC</name>
    <name evidence="20" type="ORF">M3P21_07100</name>
</gene>
<dbReference type="PANTHER" id="PTHR11403">
    <property type="entry name" value="CYTOCHROME C OXIDASE SUBUNIT III"/>
    <property type="match status" value="1"/>
</dbReference>
<dbReference type="Pfam" id="PF00510">
    <property type="entry name" value="COX3"/>
    <property type="match status" value="1"/>
</dbReference>
<keyword evidence="6" id="KW-1003">Cell membrane</keyword>
<name>A0ABT0Q0H3_9RHOB</name>
<evidence type="ECO:0000256" key="15">
    <source>
        <dbReference type="ARBA" id="ARBA00032189"/>
    </source>
</evidence>
<keyword evidence="11 18" id="KW-0472">Membrane</keyword>
<comment type="caution">
    <text evidence="20">The sequence shown here is derived from an EMBL/GenBank/DDBJ whole genome shotgun (WGS) entry which is preliminary data.</text>
</comment>
<dbReference type="InterPro" id="IPR014206">
    <property type="entry name" value="Cyt_c_ubiqinol_oxidase_su3"/>
</dbReference>
<keyword evidence="10" id="KW-0560">Oxidoreductase</keyword>
<dbReference type="RefSeq" id="WP_249708051.1">
    <property type="nucleotide sequence ID" value="NZ_JAMFMB010000007.1"/>
</dbReference>
<evidence type="ECO:0000256" key="3">
    <source>
        <dbReference type="ARBA" id="ARBA00011700"/>
    </source>
</evidence>
<dbReference type="InterPro" id="IPR033946">
    <property type="entry name" value="Ubiquinol_oxase_su3_dom"/>
</dbReference>
<evidence type="ECO:0000256" key="8">
    <source>
        <dbReference type="ARBA" id="ARBA00022982"/>
    </source>
</evidence>
<evidence type="ECO:0000256" key="5">
    <source>
        <dbReference type="ARBA" id="ARBA00022448"/>
    </source>
</evidence>
<evidence type="ECO:0000256" key="16">
    <source>
        <dbReference type="ARBA" id="ARBA00032717"/>
    </source>
</evidence>
<evidence type="ECO:0000313" key="20">
    <source>
        <dbReference type="EMBL" id="MCL6283296.1"/>
    </source>
</evidence>
<feature type="transmembrane region" description="Helical" evidence="18">
    <location>
        <begin position="187"/>
        <end position="207"/>
    </location>
</feature>
<proteinExistence type="inferred from homology"/>
<dbReference type="CDD" id="cd02863">
    <property type="entry name" value="Ubiquinol_oxidase_III"/>
    <property type="match status" value="1"/>
</dbReference>
<dbReference type="InterPro" id="IPR000298">
    <property type="entry name" value="Cyt_c_oxidase-like_su3"/>
</dbReference>
<sequence>MTDSPVNDASKFYVLDEPHHDADHAHEPPTMLGFWVYLMSDCLIFGILFATYAVLGQNYAAGPSPADLFDIEMILVATFALLFSSVTFGFAVLRMDHGDQRGTLFWLVVTGLFGAAFLYLEYQEFSHLWHLGATPMASAFLSSFFFLVGTHGLHVTAGSIWLVVLLIQLSQHGLTPANTRRVMCLSLFWHFLDLIWIGVYSLVYLTGVLL</sequence>
<evidence type="ECO:0000256" key="7">
    <source>
        <dbReference type="ARBA" id="ARBA00022692"/>
    </source>
</evidence>
<dbReference type="NCBIfam" id="TIGR02842">
    <property type="entry name" value="CyoC"/>
    <property type="match status" value="1"/>
</dbReference>
<dbReference type="InterPro" id="IPR035973">
    <property type="entry name" value="Cyt_c_oxidase_su3-like_sf"/>
</dbReference>
<dbReference type="PROSITE" id="PS50253">
    <property type="entry name" value="COX3"/>
    <property type="match status" value="1"/>
</dbReference>
<comment type="similarity">
    <text evidence="2 17">Belongs to the cytochrome c oxidase subunit 3 family.</text>
</comment>
<dbReference type="Gene3D" id="1.20.120.80">
    <property type="entry name" value="Cytochrome c oxidase, subunit III, four-helix bundle"/>
    <property type="match status" value="1"/>
</dbReference>
<evidence type="ECO:0000256" key="18">
    <source>
        <dbReference type="SAM" id="Phobius"/>
    </source>
</evidence>
<keyword evidence="9 18" id="KW-1133">Transmembrane helix</keyword>
<dbReference type="InterPro" id="IPR024791">
    <property type="entry name" value="Cyt_c/ubiquinol_Oxase_su3"/>
</dbReference>
<dbReference type="PANTHER" id="PTHR11403:SF2">
    <property type="entry name" value="CYTOCHROME BO(3) UBIQUINOL OXIDASE SUBUNIT 3"/>
    <property type="match status" value="1"/>
</dbReference>
<comment type="subcellular location">
    <subcellularLocation>
        <location evidence="1 17">Cell membrane</location>
        <topology evidence="1 17">Multi-pass membrane protein</topology>
    </subcellularLocation>
</comment>
<feature type="transmembrane region" description="Helical" evidence="18">
    <location>
        <begin position="140"/>
        <end position="167"/>
    </location>
</feature>
<evidence type="ECO:0000256" key="4">
    <source>
        <dbReference type="ARBA" id="ARBA00014687"/>
    </source>
</evidence>
<comment type="subunit">
    <text evidence="3">Heterooctamer of two A chains, two B chains, two C chains and two D chains.</text>
</comment>
<evidence type="ECO:0000259" key="19">
    <source>
        <dbReference type="PROSITE" id="PS50253"/>
    </source>
</evidence>
<keyword evidence="8" id="KW-0249">Electron transport</keyword>
<protein>
    <recommendedName>
        <fullName evidence="4">Cytochrome bo(3) ubiquinol oxidase subunit 3</fullName>
    </recommendedName>
    <alternativeName>
        <fullName evidence="15">Cytochrome o ubiquinol oxidase subunit 3</fullName>
    </alternativeName>
    <alternativeName>
        <fullName evidence="13">Oxidase bo(3) subunit 3</fullName>
    </alternativeName>
    <alternativeName>
        <fullName evidence="16">Ubiquinol oxidase polypeptide III</fullName>
    </alternativeName>
    <alternativeName>
        <fullName evidence="14">Ubiquinol oxidase subunit 3</fullName>
    </alternativeName>
</protein>
<evidence type="ECO:0000313" key="21">
    <source>
        <dbReference type="Proteomes" id="UP001203880"/>
    </source>
</evidence>
<accession>A0ABT0Q0H3</accession>
<evidence type="ECO:0000256" key="12">
    <source>
        <dbReference type="ARBA" id="ARBA00025694"/>
    </source>
</evidence>
<dbReference type="EMBL" id="JAMFMB010000007">
    <property type="protein sequence ID" value="MCL6283296.1"/>
    <property type="molecule type" value="Genomic_DNA"/>
</dbReference>
<evidence type="ECO:0000256" key="11">
    <source>
        <dbReference type="ARBA" id="ARBA00023136"/>
    </source>
</evidence>
<evidence type="ECO:0000256" key="9">
    <source>
        <dbReference type="ARBA" id="ARBA00022989"/>
    </source>
</evidence>
<evidence type="ECO:0000256" key="14">
    <source>
        <dbReference type="ARBA" id="ARBA00031884"/>
    </source>
</evidence>
<evidence type="ECO:0000256" key="6">
    <source>
        <dbReference type="ARBA" id="ARBA00022475"/>
    </source>
</evidence>
<keyword evidence="21" id="KW-1185">Reference proteome</keyword>
<reference evidence="20" key="1">
    <citation type="submission" date="2022-05" db="EMBL/GenBank/DDBJ databases">
        <authorList>
            <person name="Park J.-S."/>
        </authorList>
    </citation>
    <scope>NUCLEOTIDE SEQUENCE</scope>
    <source>
        <strain evidence="20">2012CJ41-6</strain>
    </source>
</reference>
<evidence type="ECO:0000256" key="17">
    <source>
        <dbReference type="RuleBase" id="RU003376"/>
    </source>
</evidence>
<keyword evidence="7 17" id="KW-0812">Transmembrane</keyword>
<comment type="function">
    <text evidence="12">Cytochrome bo(3) ubiquinol terminal oxidase is the component of the aerobic respiratory chain of E.coli that predominates when cells are grown at high aeration. Has proton pump activity across the membrane in addition to electron transfer, pumping 2 protons/electron.</text>
</comment>
<feature type="transmembrane region" description="Helical" evidence="18">
    <location>
        <begin position="34"/>
        <end position="54"/>
    </location>
</feature>
<dbReference type="SUPFAM" id="SSF81452">
    <property type="entry name" value="Cytochrome c oxidase subunit III-like"/>
    <property type="match status" value="1"/>
</dbReference>
<feature type="transmembrane region" description="Helical" evidence="18">
    <location>
        <begin position="74"/>
        <end position="92"/>
    </location>
</feature>
<organism evidence="20 21">
    <name type="scientific">Ruegeria spongiae</name>
    <dbReference type="NCBI Taxonomy" id="2942209"/>
    <lineage>
        <taxon>Bacteria</taxon>
        <taxon>Pseudomonadati</taxon>
        <taxon>Pseudomonadota</taxon>
        <taxon>Alphaproteobacteria</taxon>
        <taxon>Rhodobacterales</taxon>
        <taxon>Roseobacteraceae</taxon>
        <taxon>Ruegeria</taxon>
    </lineage>
</organism>